<reference evidence="1" key="2">
    <citation type="submission" date="2020-11" db="EMBL/GenBank/DDBJ databases">
        <authorList>
            <person name="McCartney M.A."/>
            <person name="Auch B."/>
            <person name="Kono T."/>
            <person name="Mallez S."/>
            <person name="Becker A."/>
            <person name="Gohl D.M."/>
            <person name="Silverstein K.A.T."/>
            <person name="Koren S."/>
            <person name="Bechman K.B."/>
            <person name="Herman A."/>
            <person name="Abrahante J.E."/>
            <person name="Garbe J."/>
        </authorList>
    </citation>
    <scope>NUCLEOTIDE SEQUENCE</scope>
    <source>
        <strain evidence="1">Duluth1</strain>
        <tissue evidence="1">Whole animal</tissue>
    </source>
</reference>
<evidence type="ECO:0000313" key="1">
    <source>
        <dbReference type="EMBL" id="KAH3845239.1"/>
    </source>
</evidence>
<reference evidence="1" key="1">
    <citation type="journal article" date="2019" name="bioRxiv">
        <title>The Genome of the Zebra Mussel, Dreissena polymorpha: A Resource for Invasive Species Research.</title>
        <authorList>
            <person name="McCartney M.A."/>
            <person name="Auch B."/>
            <person name="Kono T."/>
            <person name="Mallez S."/>
            <person name="Zhang Y."/>
            <person name="Obille A."/>
            <person name="Becker A."/>
            <person name="Abrahante J.E."/>
            <person name="Garbe J."/>
            <person name="Badalamenti J.P."/>
            <person name="Herman A."/>
            <person name="Mangelson H."/>
            <person name="Liachko I."/>
            <person name="Sullivan S."/>
            <person name="Sone E.D."/>
            <person name="Koren S."/>
            <person name="Silverstein K.A.T."/>
            <person name="Beckman K.B."/>
            <person name="Gohl D.M."/>
        </authorList>
    </citation>
    <scope>NUCLEOTIDE SEQUENCE</scope>
    <source>
        <strain evidence="1">Duluth1</strain>
        <tissue evidence="1">Whole animal</tissue>
    </source>
</reference>
<name>A0A9D4KTB4_DREPO</name>
<dbReference type="EMBL" id="JAIWYP010000002">
    <property type="protein sequence ID" value="KAH3865779.1"/>
    <property type="molecule type" value="Genomic_DNA"/>
</dbReference>
<evidence type="ECO:0008006" key="4">
    <source>
        <dbReference type="Google" id="ProtNLM"/>
    </source>
</evidence>
<organism evidence="1 3">
    <name type="scientific">Dreissena polymorpha</name>
    <name type="common">Zebra mussel</name>
    <name type="synonym">Mytilus polymorpha</name>
    <dbReference type="NCBI Taxonomy" id="45954"/>
    <lineage>
        <taxon>Eukaryota</taxon>
        <taxon>Metazoa</taxon>
        <taxon>Spiralia</taxon>
        <taxon>Lophotrochozoa</taxon>
        <taxon>Mollusca</taxon>
        <taxon>Bivalvia</taxon>
        <taxon>Autobranchia</taxon>
        <taxon>Heteroconchia</taxon>
        <taxon>Euheterodonta</taxon>
        <taxon>Imparidentia</taxon>
        <taxon>Neoheterodontei</taxon>
        <taxon>Myida</taxon>
        <taxon>Dreissenoidea</taxon>
        <taxon>Dreissenidae</taxon>
        <taxon>Dreissena</taxon>
    </lineage>
</organism>
<keyword evidence="3" id="KW-1185">Reference proteome</keyword>
<gene>
    <name evidence="2" type="ORF">DPMN_028822</name>
    <name evidence="1" type="ORF">DPMN_087514</name>
</gene>
<sequence length="145" mass="16470">MLGYGFSNTGLQKTAGDMAFELGRRPTDKPLSNSWLYSFLNPWKENVTSLKPAALDSNRAKYVTPESVDQYFKNLNEAIGNLGLNEKPEFIYNLNETGISPEHRPPNIIPSARKSTSCYFFEILHYNLYCLHKRSRNASTTVLCL</sequence>
<dbReference type="Proteomes" id="UP000828390">
    <property type="component" value="Unassembled WGS sequence"/>
</dbReference>
<dbReference type="AlphaFoldDB" id="A0A9D4KTB4"/>
<proteinExistence type="predicted"/>
<evidence type="ECO:0000313" key="2">
    <source>
        <dbReference type="EMBL" id="KAH3865779.1"/>
    </source>
</evidence>
<dbReference type="EMBL" id="JAIWYP010000003">
    <property type="protein sequence ID" value="KAH3845239.1"/>
    <property type="molecule type" value="Genomic_DNA"/>
</dbReference>
<accession>A0A9D4KTB4</accession>
<protein>
    <recommendedName>
        <fullName evidence="4">HTH CENPB-type domain-containing protein</fullName>
    </recommendedName>
</protein>
<comment type="caution">
    <text evidence="1">The sequence shown here is derived from an EMBL/GenBank/DDBJ whole genome shotgun (WGS) entry which is preliminary data.</text>
</comment>
<evidence type="ECO:0000313" key="3">
    <source>
        <dbReference type="Proteomes" id="UP000828390"/>
    </source>
</evidence>